<dbReference type="EMBL" id="JADNYJ010000117">
    <property type="protein sequence ID" value="KAF8883161.1"/>
    <property type="molecule type" value="Genomic_DNA"/>
</dbReference>
<accession>A0A9P5NEN5</accession>
<feature type="compositionally biased region" description="Polar residues" evidence="1">
    <location>
        <begin position="21"/>
        <end position="39"/>
    </location>
</feature>
<dbReference type="Proteomes" id="UP000724874">
    <property type="component" value="Unassembled WGS sequence"/>
</dbReference>
<sequence>MRRKVGCEVSHPVFGQLQSATTSAFGQPSQPSTITTSAFGQPAFGQPSAFGQAPPPSSTSIIKPASGAFSAFSGSGPSAFGVTSTPCTDLQQFVITNSDQYRGNKIDELGYSTERSV</sequence>
<proteinExistence type="predicted"/>
<keyword evidence="3" id="KW-1185">Reference proteome</keyword>
<name>A0A9P5NEN5_GYMJU</name>
<dbReference type="OrthoDB" id="20729at2759"/>
<evidence type="ECO:0000313" key="3">
    <source>
        <dbReference type="Proteomes" id="UP000724874"/>
    </source>
</evidence>
<comment type="caution">
    <text evidence="2">The sequence shown here is derived from an EMBL/GenBank/DDBJ whole genome shotgun (WGS) entry which is preliminary data.</text>
</comment>
<dbReference type="AlphaFoldDB" id="A0A9P5NEN5"/>
<evidence type="ECO:0000256" key="1">
    <source>
        <dbReference type="SAM" id="MobiDB-lite"/>
    </source>
</evidence>
<gene>
    <name evidence="2" type="ORF">CPB84DRAFT_1965229</name>
</gene>
<organism evidence="2 3">
    <name type="scientific">Gymnopilus junonius</name>
    <name type="common">Spectacular rustgill mushroom</name>
    <name type="synonym">Gymnopilus spectabilis subsp. junonius</name>
    <dbReference type="NCBI Taxonomy" id="109634"/>
    <lineage>
        <taxon>Eukaryota</taxon>
        <taxon>Fungi</taxon>
        <taxon>Dikarya</taxon>
        <taxon>Basidiomycota</taxon>
        <taxon>Agaricomycotina</taxon>
        <taxon>Agaricomycetes</taxon>
        <taxon>Agaricomycetidae</taxon>
        <taxon>Agaricales</taxon>
        <taxon>Agaricineae</taxon>
        <taxon>Hymenogastraceae</taxon>
        <taxon>Gymnopilus</taxon>
    </lineage>
</organism>
<feature type="region of interest" description="Disordered" evidence="1">
    <location>
        <begin position="21"/>
        <end position="60"/>
    </location>
</feature>
<protein>
    <submittedName>
        <fullName evidence="2">Uncharacterized protein</fullName>
    </submittedName>
</protein>
<reference evidence="2" key="1">
    <citation type="submission" date="2020-11" db="EMBL/GenBank/DDBJ databases">
        <authorList>
            <consortium name="DOE Joint Genome Institute"/>
            <person name="Ahrendt S."/>
            <person name="Riley R."/>
            <person name="Andreopoulos W."/>
            <person name="LaButti K."/>
            <person name="Pangilinan J."/>
            <person name="Ruiz-duenas F.J."/>
            <person name="Barrasa J.M."/>
            <person name="Sanchez-Garcia M."/>
            <person name="Camarero S."/>
            <person name="Miyauchi S."/>
            <person name="Serrano A."/>
            <person name="Linde D."/>
            <person name="Babiker R."/>
            <person name="Drula E."/>
            <person name="Ayuso-Fernandez I."/>
            <person name="Pacheco R."/>
            <person name="Padilla G."/>
            <person name="Ferreira P."/>
            <person name="Barriuso J."/>
            <person name="Kellner H."/>
            <person name="Castanera R."/>
            <person name="Alfaro M."/>
            <person name="Ramirez L."/>
            <person name="Pisabarro A.G."/>
            <person name="Kuo A."/>
            <person name="Tritt A."/>
            <person name="Lipzen A."/>
            <person name="He G."/>
            <person name="Yan M."/>
            <person name="Ng V."/>
            <person name="Cullen D."/>
            <person name="Martin F."/>
            <person name="Rosso M.-N."/>
            <person name="Henrissat B."/>
            <person name="Hibbett D."/>
            <person name="Martinez A.T."/>
            <person name="Grigoriev I.V."/>
        </authorList>
    </citation>
    <scope>NUCLEOTIDE SEQUENCE</scope>
    <source>
        <strain evidence="2">AH 44721</strain>
    </source>
</reference>
<evidence type="ECO:0000313" key="2">
    <source>
        <dbReference type="EMBL" id="KAF8883161.1"/>
    </source>
</evidence>